<dbReference type="Proteomes" id="UP000466396">
    <property type="component" value="Chromosome"/>
</dbReference>
<organism evidence="2 3">
    <name type="scientific">Mycobacterium lacus</name>
    <dbReference type="NCBI Taxonomy" id="169765"/>
    <lineage>
        <taxon>Bacteria</taxon>
        <taxon>Bacillati</taxon>
        <taxon>Actinomycetota</taxon>
        <taxon>Actinomycetes</taxon>
        <taxon>Mycobacteriales</taxon>
        <taxon>Mycobacteriaceae</taxon>
        <taxon>Mycobacterium</taxon>
    </lineage>
</organism>
<keyword evidence="3" id="KW-1185">Reference proteome</keyword>
<dbReference type="EMBL" id="AP022581">
    <property type="protein sequence ID" value="BBX95939.1"/>
    <property type="molecule type" value="Genomic_DNA"/>
</dbReference>
<sequence length="309" mass="33111">MAHEFELRLIGSDMPAGEVSLATLANLVEGLQELTLRIGRDLLASPGSGRTAEAVTSITSMRLVGLAAGSTRLQFARGPVDELDLDLTASAEIDARFWEIIDGVAANIRPPWMTDLIAESTRKVVAALLSSAPAVELTRRGRQPVTIATAKLRAEVWQPAATDITAADVVVTGRLEAVDLRSGRFRVVDDVGHRFNLDHVPEPAGVAHLINHRVRAAGAGRSDPKGQLKGLEAPSIEAQELPASWLTPTTADLGAELAKAGPESRWRRRPHRRRVRRFHGDHQRLGIGSTDGPGASGHRPVAGSARPRS</sequence>
<evidence type="ECO:0000256" key="1">
    <source>
        <dbReference type="SAM" id="MobiDB-lite"/>
    </source>
</evidence>
<dbReference type="AlphaFoldDB" id="A0A7I7NI03"/>
<evidence type="ECO:0000313" key="3">
    <source>
        <dbReference type="Proteomes" id="UP000466396"/>
    </source>
</evidence>
<proteinExistence type="predicted"/>
<dbReference type="KEGG" id="mlj:MLAC_12330"/>
<reference evidence="2 3" key="1">
    <citation type="journal article" date="2019" name="Emerg. Microbes Infect.">
        <title>Comprehensive subspecies identification of 175 nontuberculous mycobacteria species based on 7547 genomic profiles.</title>
        <authorList>
            <person name="Matsumoto Y."/>
            <person name="Kinjo T."/>
            <person name="Motooka D."/>
            <person name="Nabeya D."/>
            <person name="Jung N."/>
            <person name="Uechi K."/>
            <person name="Horii T."/>
            <person name="Iida T."/>
            <person name="Fujita J."/>
            <person name="Nakamura S."/>
        </authorList>
    </citation>
    <scope>NUCLEOTIDE SEQUENCE [LARGE SCALE GENOMIC DNA]</scope>
    <source>
        <strain evidence="2 3">JCM 15657</strain>
    </source>
</reference>
<protein>
    <submittedName>
        <fullName evidence="2">Uncharacterized protein</fullName>
    </submittedName>
</protein>
<accession>A0A7I7NI03</accession>
<feature type="compositionally biased region" description="Basic residues" evidence="1">
    <location>
        <begin position="266"/>
        <end position="277"/>
    </location>
</feature>
<gene>
    <name evidence="2" type="ORF">MLAC_12330</name>
</gene>
<evidence type="ECO:0000313" key="2">
    <source>
        <dbReference type="EMBL" id="BBX95939.1"/>
    </source>
</evidence>
<name>A0A7I7NI03_9MYCO</name>
<feature type="region of interest" description="Disordered" evidence="1">
    <location>
        <begin position="253"/>
        <end position="309"/>
    </location>
</feature>